<proteinExistence type="predicted"/>
<dbReference type="EMBL" id="CAJHNH020001898">
    <property type="protein sequence ID" value="CAG5124873.1"/>
    <property type="molecule type" value="Genomic_DNA"/>
</dbReference>
<name>A0A8S3Z5Z2_9EUPU</name>
<gene>
    <name evidence="2" type="ORF">CUNI_LOCUS10431</name>
</gene>
<dbReference type="OrthoDB" id="8609993at2759"/>
<dbReference type="AlphaFoldDB" id="A0A8S3Z5Z2"/>
<dbReference type="SUPFAM" id="SSF52799">
    <property type="entry name" value="(Phosphotyrosine protein) phosphatases II"/>
    <property type="match status" value="1"/>
</dbReference>
<protein>
    <recommendedName>
        <fullName evidence="1">Tyrosine-protein phosphatase domain-containing protein</fullName>
    </recommendedName>
</protein>
<dbReference type="PANTHER" id="PTHR19134:SF449">
    <property type="entry name" value="TYROSINE-PROTEIN PHOSPHATASE 1"/>
    <property type="match status" value="1"/>
</dbReference>
<accession>A0A8S3Z5Z2</accession>
<evidence type="ECO:0000259" key="1">
    <source>
        <dbReference type="PROSITE" id="PS50055"/>
    </source>
</evidence>
<reference evidence="2" key="1">
    <citation type="submission" date="2021-04" db="EMBL/GenBank/DDBJ databases">
        <authorList>
            <consortium name="Molecular Ecology Group"/>
        </authorList>
    </citation>
    <scope>NUCLEOTIDE SEQUENCE</scope>
</reference>
<evidence type="ECO:0000313" key="2">
    <source>
        <dbReference type="EMBL" id="CAG5124873.1"/>
    </source>
</evidence>
<feature type="domain" description="Tyrosine-protein phosphatase" evidence="1">
    <location>
        <begin position="1"/>
        <end position="125"/>
    </location>
</feature>
<dbReference type="InterPro" id="IPR050348">
    <property type="entry name" value="Protein-Tyr_Phosphatase"/>
</dbReference>
<dbReference type="PROSITE" id="PS50055">
    <property type="entry name" value="TYR_PHOSPHATASE_PTP"/>
    <property type="match status" value="1"/>
</dbReference>
<sequence length="125" mass="14587">MLGTVDDFWNMVWSENNRLLVMMCRLVERCQNQSYKYWPDVGDCIDVDNITVSTDIEEERATYVVRKFSLRHSKTGEMRQVTHLQFTAWPDNSLPCVSTFVSFWKTYRRLKASTAPSLGPPLILC</sequence>
<dbReference type="PANTHER" id="PTHR19134">
    <property type="entry name" value="RECEPTOR-TYPE TYROSINE-PROTEIN PHOSPHATASE"/>
    <property type="match status" value="1"/>
</dbReference>
<dbReference type="InterPro" id="IPR029021">
    <property type="entry name" value="Prot-tyrosine_phosphatase-like"/>
</dbReference>
<dbReference type="Gene3D" id="3.90.190.10">
    <property type="entry name" value="Protein tyrosine phosphatase superfamily"/>
    <property type="match status" value="1"/>
</dbReference>
<dbReference type="Pfam" id="PF00102">
    <property type="entry name" value="Y_phosphatase"/>
    <property type="match status" value="1"/>
</dbReference>
<feature type="non-terminal residue" evidence="2">
    <location>
        <position position="1"/>
    </location>
</feature>
<keyword evidence="3" id="KW-1185">Reference proteome</keyword>
<evidence type="ECO:0000313" key="3">
    <source>
        <dbReference type="Proteomes" id="UP000678393"/>
    </source>
</evidence>
<dbReference type="GO" id="GO:0004725">
    <property type="term" value="F:protein tyrosine phosphatase activity"/>
    <property type="evidence" value="ECO:0007669"/>
    <property type="project" value="InterPro"/>
</dbReference>
<dbReference type="CDD" id="cd00047">
    <property type="entry name" value="PTPc"/>
    <property type="match status" value="1"/>
</dbReference>
<dbReference type="Proteomes" id="UP000678393">
    <property type="component" value="Unassembled WGS sequence"/>
</dbReference>
<dbReference type="InterPro" id="IPR000242">
    <property type="entry name" value="PTP_cat"/>
</dbReference>
<comment type="caution">
    <text evidence="2">The sequence shown here is derived from an EMBL/GenBank/DDBJ whole genome shotgun (WGS) entry which is preliminary data.</text>
</comment>
<organism evidence="2 3">
    <name type="scientific">Candidula unifasciata</name>
    <dbReference type="NCBI Taxonomy" id="100452"/>
    <lineage>
        <taxon>Eukaryota</taxon>
        <taxon>Metazoa</taxon>
        <taxon>Spiralia</taxon>
        <taxon>Lophotrochozoa</taxon>
        <taxon>Mollusca</taxon>
        <taxon>Gastropoda</taxon>
        <taxon>Heterobranchia</taxon>
        <taxon>Euthyneura</taxon>
        <taxon>Panpulmonata</taxon>
        <taxon>Eupulmonata</taxon>
        <taxon>Stylommatophora</taxon>
        <taxon>Helicina</taxon>
        <taxon>Helicoidea</taxon>
        <taxon>Geomitridae</taxon>
        <taxon>Candidula</taxon>
    </lineage>
</organism>